<evidence type="ECO:0000256" key="1">
    <source>
        <dbReference type="SAM" id="MobiDB-lite"/>
    </source>
</evidence>
<organism evidence="2">
    <name type="scientific">viral metagenome</name>
    <dbReference type="NCBI Taxonomy" id="1070528"/>
    <lineage>
        <taxon>unclassified sequences</taxon>
        <taxon>metagenomes</taxon>
        <taxon>organismal metagenomes</taxon>
    </lineage>
</organism>
<feature type="compositionally biased region" description="Acidic residues" evidence="1">
    <location>
        <begin position="246"/>
        <end position="258"/>
    </location>
</feature>
<accession>A0A6C0CUQ1</accession>
<dbReference type="InterPro" id="IPR043872">
    <property type="entry name" value="DUF5832"/>
</dbReference>
<proteinExistence type="predicted"/>
<dbReference type="EMBL" id="MN739484">
    <property type="protein sequence ID" value="QHT07650.1"/>
    <property type="molecule type" value="Genomic_DNA"/>
</dbReference>
<reference evidence="2" key="1">
    <citation type="journal article" date="2020" name="Nature">
        <title>Giant virus diversity and host interactions through global metagenomics.</title>
        <authorList>
            <person name="Schulz F."/>
            <person name="Roux S."/>
            <person name="Paez-Espino D."/>
            <person name="Jungbluth S."/>
            <person name="Walsh D.A."/>
            <person name="Denef V.J."/>
            <person name="McMahon K.D."/>
            <person name="Konstantinidis K.T."/>
            <person name="Eloe-Fadrosh E.A."/>
            <person name="Kyrpides N.C."/>
            <person name="Woyke T."/>
        </authorList>
    </citation>
    <scope>NUCLEOTIDE SEQUENCE</scope>
    <source>
        <strain evidence="2">GVMAG-M-3300021964-36</strain>
    </source>
</reference>
<evidence type="ECO:0000313" key="2">
    <source>
        <dbReference type="EMBL" id="QHT07650.1"/>
    </source>
</evidence>
<protein>
    <submittedName>
        <fullName evidence="2">Uncharacterized protein</fullName>
    </submittedName>
</protein>
<name>A0A6C0CUQ1_9ZZZZ</name>
<sequence length="285" mass="33723">MREIIFSNKKHIKDLPTFFLILMTSREQIEETPVSVQDFLDQDDSIRGQNYVCMSFISPEDVIRSKEAYFIKEYMKKYTTRNKELIDGLAVLFPDKSDEIRSIQEQYDIYFDENTIIDDYSTFKKDNELDISELYSKENKYQTNIRGVKIRGTYESLEEAKIRAEVLKRKDNNKHNIYIGQVGCWCPWAANPNEIESAEYTETQLNTLMKEYMKNKEDKEQFYNERKQELIDRATEKQKATSSIVEEPEGVNELETPEDDIKKVMEESDTWSMRKMTITDEITDA</sequence>
<dbReference type="AlphaFoldDB" id="A0A6C0CUQ1"/>
<feature type="region of interest" description="Disordered" evidence="1">
    <location>
        <begin position="234"/>
        <end position="259"/>
    </location>
</feature>
<dbReference type="Pfam" id="PF19150">
    <property type="entry name" value="DUF5832"/>
    <property type="match status" value="1"/>
</dbReference>